<dbReference type="SMART" id="SM00292">
    <property type="entry name" value="BRCT"/>
    <property type="match status" value="3"/>
</dbReference>
<dbReference type="CDD" id="cd18438">
    <property type="entry name" value="BRCT_BRC1_like_rpt4"/>
    <property type="match status" value="1"/>
</dbReference>
<feature type="compositionally biased region" description="Polar residues" evidence="1">
    <location>
        <begin position="270"/>
        <end position="281"/>
    </location>
</feature>
<accession>A0A1J9Q649</accession>
<feature type="region of interest" description="Disordered" evidence="1">
    <location>
        <begin position="242"/>
        <end position="317"/>
    </location>
</feature>
<feature type="compositionally biased region" description="Acidic residues" evidence="1">
    <location>
        <begin position="366"/>
        <end position="375"/>
    </location>
</feature>
<gene>
    <name evidence="3" type="ORF">AJ78_07826</name>
</gene>
<dbReference type="InterPro" id="IPR001357">
    <property type="entry name" value="BRCT_dom"/>
</dbReference>
<dbReference type="PROSITE" id="PS50172">
    <property type="entry name" value="BRCT"/>
    <property type="match status" value="3"/>
</dbReference>
<dbReference type="GO" id="GO:0035361">
    <property type="term" value="C:Cul8-RING ubiquitin ligase complex"/>
    <property type="evidence" value="ECO:0007669"/>
    <property type="project" value="TreeGrafter"/>
</dbReference>
<dbReference type="InterPro" id="IPR053036">
    <property type="entry name" value="CellCycle_DNARepair_Reg"/>
</dbReference>
<organism evidence="3 4">
    <name type="scientific">Emergomyces pasteurianus Ep9510</name>
    <dbReference type="NCBI Taxonomy" id="1447872"/>
    <lineage>
        <taxon>Eukaryota</taxon>
        <taxon>Fungi</taxon>
        <taxon>Dikarya</taxon>
        <taxon>Ascomycota</taxon>
        <taxon>Pezizomycotina</taxon>
        <taxon>Eurotiomycetes</taxon>
        <taxon>Eurotiomycetidae</taxon>
        <taxon>Onygenales</taxon>
        <taxon>Ajellomycetaceae</taxon>
        <taxon>Emergomyces</taxon>
    </lineage>
</organism>
<dbReference type="Pfam" id="PF16770">
    <property type="entry name" value="RTT107_BRCT_5"/>
    <property type="match status" value="1"/>
</dbReference>
<dbReference type="InterPro" id="IPR036420">
    <property type="entry name" value="BRCT_dom_sf"/>
</dbReference>
<dbReference type="Proteomes" id="UP000182235">
    <property type="component" value="Unassembled WGS sequence"/>
</dbReference>
<comment type="caution">
    <text evidence="3">The sequence shown here is derived from an EMBL/GenBank/DDBJ whole genome shotgun (WGS) entry which is preliminary data.</text>
</comment>
<feature type="domain" description="BRCT" evidence="2">
    <location>
        <begin position="12"/>
        <end position="102"/>
    </location>
</feature>
<reference evidence="3 4" key="1">
    <citation type="submission" date="2015-07" db="EMBL/GenBank/DDBJ databases">
        <title>Emmonsia species relationships and genome sequence.</title>
        <authorList>
            <consortium name="The Broad Institute Genomics Platform"/>
            <person name="Cuomo C.A."/>
            <person name="Munoz J.F."/>
            <person name="Imamovic A."/>
            <person name="Priest M.E."/>
            <person name="Young S."/>
            <person name="Clay O.K."/>
            <person name="McEwen J.G."/>
        </authorList>
    </citation>
    <scope>NUCLEOTIDE SEQUENCE [LARGE SCALE GENOMIC DNA]</scope>
    <source>
        <strain evidence="3 4">UAMH 9510</strain>
    </source>
</reference>
<feature type="domain" description="BRCT" evidence="2">
    <location>
        <begin position="411"/>
        <end position="475"/>
    </location>
</feature>
<feature type="compositionally biased region" description="Polar residues" evidence="1">
    <location>
        <begin position="244"/>
        <end position="261"/>
    </location>
</feature>
<dbReference type="GO" id="GO:0005634">
    <property type="term" value="C:nucleus"/>
    <property type="evidence" value="ECO:0007669"/>
    <property type="project" value="TreeGrafter"/>
</dbReference>
<dbReference type="PANTHER" id="PTHR47667:SF1">
    <property type="entry name" value="REGULATOR OF TY1 TRANSPOSITION PROTEIN 107"/>
    <property type="match status" value="1"/>
</dbReference>
<dbReference type="CDD" id="cd18437">
    <property type="entry name" value="BRCT_BRC1_like_rpt3"/>
    <property type="match status" value="1"/>
</dbReference>
<sequence length="628" mass="70815">MSPESLCEEVRDDLNVFEGKTVMLSQDLEIAARLQKSLVELIVKSGGRVTNNVQDTNLYICRYREGEEYRVASRLGKDVGNLSWLFHLITHNSWISPLRRLLHYPISRHGIPGFKGFKISLSNYAGEARIYLENLIAATGAECTKTLKQDNTHLITAHGTSEKCSAAKEWNIHIVNHLWLEESYAKWHLQTITEPRYTHFPHRTNLGEIVGQTKIDRFAIEENFFPEDTAVPGWKANPAAMRPKNNNLPANHNSDSSTIATPTHPAPTKGTPNVLKSNKSVTKVKDIRLQTPQVSKFTPEGKENATPSTTGSRKSKDVAAARLHEIAPDIALYEKERKRVGGVIYGGRRRSDPNEKVASRKRSMDPEDETDSEDPNDAKKPKQAQVPIVMHLLLTGYRKWVGNLKLEESDRRQLRNLGIHIVQDANKCTHLAAPSVLRTHKFVNAIAYAPVILHTDFVNACLDQNQFLSPSDFLLRDPESEGKYSLSLEKARLNALENKNQLLDGRIIYCVETITGGFDAFKSIIESNGGQCFLFRGRSGLTLPNRRRSGDEGKKNVGAPSLDEIYLISGTEKSHLRLWPKFRNMVWNAKKIPKIVPPDWLLNIAMAQEWRINDALELKEEDVEMTDA</sequence>
<dbReference type="STRING" id="1447872.A0A1J9Q649"/>
<dbReference type="SUPFAM" id="SSF52113">
    <property type="entry name" value="BRCT domain"/>
    <property type="match status" value="3"/>
</dbReference>
<dbReference type="GO" id="GO:0006302">
    <property type="term" value="P:double-strand break repair"/>
    <property type="evidence" value="ECO:0007669"/>
    <property type="project" value="TreeGrafter"/>
</dbReference>
<evidence type="ECO:0000313" key="4">
    <source>
        <dbReference type="Proteomes" id="UP000182235"/>
    </source>
</evidence>
<evidence type="ECO:0000313" key="3">
    <source>
        <dbReference type="EMBL" id="OJD11404.1"/>
    </source>
</evidence>
<feature type="domain" description="BRCT" evidence="2">
    <location>
        <begin position="114"/>
        <end position="186"/>
    </location>
</feature>
<dbReference type="Pfam" id="PF12738">
    <property type="entry name" value="PTCB-BRCT"/>
    <property type="match status" value="1"/>
</dbReference>
<dbReference type="VEuPathDB" id="FungiDB:AJ78_07826"/>
<dbReference type="EMBL" id="LGRN01000551">
    <property type="protein sequence ID" value="OJD11404.1"/>
    <property type="molecule type" value="Genomic_DNA"/>
</dbReference>
<dbReference type="FunFam" id="3.40.50.10190:FF:000048">
    <property type="entry name" value="DNA repair protein Rtt107"/>
    <property type="match status" value="1"/>
</dbReference>
<dbReference type="OrthoDB" id="342264at2759"/>
<evidence type="ECO:0000259" key="2">
    <source>
        <dbReference type="PROSITE" id="PS50172"/>
    </source>
</evidence>
<feature type="compositionally biased region" description="Basic and acidic residues" evidence="1">
    <location>
        <begin position="349"/>
        <end position="365"/>
    </location>
</feature>
<evidence type="ECO:0000256" key="1">
    <source>
        <dbReference type="SAM" id="MobiDB-lite"/>
    </source>
</evidence>
<keyword evidence="4" id="KW-1185">Reference proteome</keyword>
<dbReference type="AlphaFoldDB" id="A0A1J9Q649"/>
<dbReference type="PANTHER" id="PTHR47667">
    <property type="entry name" value="REGULATOR OF TY1 TRANSPOSITION PROTEIN 107"/>
    <property type="match status" value="1"/>
</dbReference>
<feature type="region of interest" description="Disordered" evidence="1">
    <location>
        <begin position="344"/>
        <end position="384"/>
    </location>
</feature>
<proteinExistence type="predicted"/>
<dbReference type="Gene3D" id="3.40.50.10190">
    <property type="entry name" value="BRCT domain"/>
    <property type="match status" value="4"/>
</dbReference>
<dbReference type="GO" id="GO:1990683">
    <property type="term" value="P:DNA double-strand break attachment to nuclear envelope"/>
    <property type="evidence" value="ECO:0007669"/>
    <property type="project" value="TreeGrafter"/>
</dbReference>
<name>A0A1J9Q649_9EURO</name>
<dbReference type="CDD" id="cd17743">
    <property type="entry name" value="BRCT_BRC1_like_rpt5"/>
    <property type="match status" value="1"/>
</dbReference>
<protein>
    <recommendedName>
        <fullName evidence="2">BRCT domain-containing protein</fullName>
    </recommendedName>
</protein>